<gene>
    <name evidence="2" type="ORF">NDU88_006615</name>
</gene>
<evidence type="ECO:0000256" key="1">
    <source>
        <dbReference type="SAM" id="MobiDB-lite"/>
    </source>
</evidence>
<dbReference type="Proteomes" id="UP001066276">
    <property type="component" value="Chromosome 5"/>
</dbReference>
<feature type="region of interest" description="Disordered" evidence="1">
    <location>
        <begin position="68"/>
        <end position="141"/>
    </location>
</feature>
<feature type="compositionally biased region" description="Pro residues" evidence="1">
    <location>
        <begin position="1"/>
        <end position="10"/>
    </location>
</feature>
<organism evidence="2 3">
    <name type="scientific">Pleurodeles waltl</name>
    <name type="common">Iberian ribbed newt</name>
    <dbReference type="NCBI Taxonomy" id="8319"/>
    <lineage>
        <taxon>Eukaryota</taxon>
        <taxon>Metazoa</taxon>
        <taxon>Chordata</taxon>
        <taxon>Craniata</taxon>
        <taxon>Vertebrata</taxon>
        <taxon>Euteleostomi</taxon>
        <taxon>Amphibia</taxon>
        <taxon>Batrachia</taxon>
        <taxon>Caudata</taxon>
        <taxon>Salamandroidea</taxon>
        <taxon>Salamandridae</taxon>
        <taxon>Pleurodelinae</taxon>
        <taxon>Pleurodeles</taxon>
    </lineage>
</organism>
<protein>
    <submittedName>
        <fullName evidence="2">Uncharacterized protein</fullName>
    </submittedName>
</protein>
<accession>A0AAV7RQN0</accession>
<name>A0AAV7RQN0_PLEWA</name>
<feature type="compositionally biased region" description="Basic and acidic residues" evidence="1">
    <location>
        <begin position="33"/>
        <end position="51"/>
    </location>
</feature>
<keyword evidence="3" id="KW-1185">Reference proteome</keyword>
<evidence type="ECO:0000313" key="2">
    <source>
        <dbReference type="EMBL" id="KAJ1153857.1"/>
    </source>
</evidence>
<proteinExistence type="predicted"/>
<comment type="caution">
    <text evidence="2">The sequence shown here is derived from an EMBL/GenBank/DDBJ whole genome shotgun (WGS) entry which is preliminary data.</text>
</comment>
<sequence length="141" mass="15619">MLPQSDPPYPEGIDTIDTSNREVQRVPTNPESRPGDGRQREPFRTITRLEKGELTDVEGSVVDWGTLIHGDVKEDEHNEDGGGPLPTDSPAEYSNDDRTARTSGAGGAQRNLRPRSGKSEGIFELLRDDTDYREERGLEQG</sequence>
<dbReference type="AlphaFoldDB" id="A0AAV7RQN0"/>
<evidence type="ECO:0000313" key="3">
    <source>
        <dbReference type="Proteomes" id="UP001066276"/>
    </source>
</evidence>
<feature type="compositionally biased region" description="Basic and acidic residues" evidence="1">
    <location>
        <begin position="125"/>
        <end position="141"/>
    </location>
</feature>
<feature type="compositionally biased region" description="Basic and acidic residues" evidence="1">
    <location>
        <begin position="70"/>
        <end position="80"/>
    </location>
</feature>
<dbReference type="EMBL" id="JANPWB010000009">
    <property type="protein sequence ID" value="KAJ1153857.1"/>
    <property type="molecule type" value="Genomic_DNA"/>
</dbReference>
<feature type="region of interest" description="Disordered" evidence="1">
    <location>
        <begin position="1"/>
        <end position="51"/>
    </location>
</feature>
<reference evidence="2" key="1">
    <citation type="journal article" date="2022" name="bioRxiv">
        <title>Sequencing and chromosome-scale assembly of the giantPleurodeles waltlgenome.</title>
        <authorList>
            <person name="Brown T."/>
            <person name="Elewa A."/>
            <person name="Iarovenko S."/>
            <person name="Subramanian E."/>
            <person name="Araus A.J."/>
            <person name="Petzold A."/>
            <person name="Susuki M."/>
            <person name="Suzuki K.-i.T."/>
            <person name="Hayashi T."/>
            <person name="Toyoda A."/>
            <person name="Oliveira C."/>
            <person name="Osipova E."/>
            <person name="Leigh N.D."/>
            <person name="Simon A."/>
            <person name="Yun M.H."/>
        </authorList>
    </citation>
    <scope>NUCLEOTIDE SEQUENCE</scope>
    <source>
        <strain evidence="2">20211129_DDA</strain>
        <tissue evidence="2">Liver</tissue>
    </source>
</reference>